<sequence length="146" mass="16323">MKTIGDNNGFDLKTTRLNLIKRRGDPKSAVLDSGHKVEKQEYIYFTVPSDGNRPAQTEAVKCAEYHGEHFIYADPLYEEQGEGGRGRWFAMCTCGSPAVLITGAQAMEMGISDNGKQLVVCYFYTSELFNKGVSNAKHQTSYIKRK</sequence>
<accession>A0A0F9VAD3</accession>
<name>A0A0F9VAD3_9ZZZZ</name>
<proteinExistence type="predicted"/>
<reference evidence="1" key="1">
    <citation type="journal article" date="2015" name="Nature">
        <title>Complex archaea that bridge the gap between prokaryotes and eukaryotes.</title>
        <authorList>
            <person name="Spang A."/>
            <person name="Saw J.H."/>
            <person name="Jorgensen S.L."/>
            <person name="Zaremba-Niedzwiedzka K."/>
            <person name="Martijn J."/>
            <person name="Lind A.E."/>
            <person name="van Eijk R."/>
            <person name="Schleper C."/>
            <person name="Guy L."/>
            <person name="Ettema T.J."/>
        </authorList>
    </citation>
    <scope>NUCLEOTIDE SEQUENCE</scope>
</reference>
<gene>
    <name evidence="1" type="ORF">LCGC14_0508820</name>
</gene>
<comment type="caution">
    <text evidence="1">The sequence shown here is derived from an EMBL/GenBank/DDBJ whole genome shotgun (WGS) entry which is preliminary data.</text>
</comment>
<protein>
    <submittedName>
        <fullName evidence="1">Uncharacterized protein</fullName>
    </submittedName>
</protein>
<dbReference type="AlphaFoldDB" id="A0A0F9VAD3"/>
<organism evidence="1">
    <name type="scientific">marine sediment metagenome</name>
    <dbReference type="NCBI Taxonomy" id="412755"/>
    <lineage>
        <taxon>unclassified sequences</taxon>
        <taxon>metagenomes</taxon>
        <taxon>ecological metagenomes</taxon>
    </lineage>
</organism>
<dbReference type="EMBL" id="LAZR01000614">
    <property type="protein sequence ID" value="KKN62763.1"/>
    <property type="molecule type" value="Genomic_DNA"/>
</dbReference>
<evidence type="ECO:0000313" key="1">
    <source>
        <dbReference type="EMBL" id="KKN62763.1"/>
    </source>
</evidence>